<feature type="transmembrane region" description="Helical" evidence="1">
    <location>
        <begin position="35"/>
        <end position="52"/>
    </location>
</feature>
<keyword evidence="1" id="KW-0472">Membrane</keyword>
<evidence type="ECO:0000313" key="3">
    <source>
        <dbReference type="Proteomes" id="UP001144612"/>
    </source>
</evidence>
<proteinExistence type="predicted"/>
<evidence type="ECO:0000256" key="1">
    <source>
        <dbReference type="SAM" id="Phobius"/>
    </source>
</evidence>
<keyword evidence="3" id="KW-1185">Reference proteome</keyword>
<name>A0ABT4D9P4_9CLOT</name>
<dbReference type="EMBL" id="JAPQFJ010000003">
    <property type="protein sequence ID" value="MCY6957951.1"/>
    <property type="molecule type" value="Genomic_DNA"/>
</dbReference>
<evidence type="ECO:0000313" key="2">
    <source>
        <dbReference type="EMBL" id="MCY6957951.1"/>
    </source>
</evidence>
<dbReference type="Proteomes" id="UP001144612">
    <property type="component" value="Unassembled WGS sequence"/>
</dbReference>
<evidence type="ECO:0008006" key="4">
    <source>
        <dbReference type="Google" id="ProtNLM"/>
    </source>
</evidence>
<comment type="caution">
    <text evidence="2">The sequence shown here is derived from an EMBL/GenBank/DDBJ whole genome shotgun (WGS) entry which is preliminary data.</text>
</comment>
<accession>A0ABT4D9P4</accession>
<gene>
    <name evidence="2" type="ORF">OW729_04950</name>
</gene>
<protein>
    <recommendedName>
        <fullName evidence="4">DUF1056 family protein</fullName>
    </recommendedName>
</protein>
<reference evidence="2" key="1">
    <citation type="submission" date="2022-12" db="EMBL/GenBank/DDBJ databases">
        <title>Clostridium sp. nov., isolated from industrial wastewater.</title>
        <authorList>
            <person name="Jiayan W."/>
        </authorList>
    </citation>
    <scope>NUCLEOTIDE SEQUENCE</scope>
    <source>
        <strain evidence="2">ZC22-4</strain>
    </source>
</reference>
<organism evidence="2 3">
    <name type="scientific">Clostridium brassicae</name>
    <dbReference type="NCBI Taxonomy" id="2999072"/>
    <lineage>
        <taxon>Bacteria</taxon>
        <taxon>Bacillati</taxon>
        <taxon>Bacillota</taxon>
        <taxon>Clostridia</taxon>
        <taxon>Eubacteriales</taxon>
        <taxon>Clostridiaceae</taxon>
        <taxon>Clostridium</taxon>
    </lineage>
</organism>
<keyword evidence="1" id="KW-1133">Transmembrane helix</keyword>
<sequence length="59" mass="7052">MNRLRQILYDYIEDFFIFIGLILIVITTFLINSYIGMYVLAIIFIGLGVYFSKNPLRRR</sequence>
<keyword evidence="1" id="KW-0812">Transmembrane</keyword>
<feature type="transmembrane region" description="Helical" evidence="1">
    <location>
        <begin position="12"/>
        <end position="29"/>
    </location>
</feature>